<evidence type="ECO:0000313" key="4">
    <source>
        <dbReference type="EMBL" id="TKI06151.1"/>
    </source>
</evidence>
<comment type="similarity">
    <text evidence="1">Belongs to the intimin/invasin family.</text>
</comment>
<evidence type="ECO:0000259" key="3">
    <source>
        <dbReference type="PROSITE" id="PS51127"/>
    </source>
</evidence>
<dbReference type="InterPro" id="IPR003535">
    <property type="entry name" value="Intimin/invasin_bac"/>
</dbReference>
<dbReference type="Gene3D" id="2.40.160.160">
    <property type="entry name" value="Inverse autotransporter, beta-domain"/>
    <property type="match status" value="1"/>
</dbReference>
<dbReference type="InterPro" id="IPR051715">
    <property type="entry name" value="Intimin-Invasin_domain"/>
</dbReference>
<dbReference type="InterPro" id="IPR003344">
    <property type="entry name" value="Big_1_dom"/>
</dbReference>
<name>A0ABY2SQI1_9HYPH</name>
<evidence type="ECO:0000256" key="2">
    <source>
        <dbReference type="SAM" id="MobiDB-lite"/>
    </source>
</evidence>
<feature type="domain" description="Big-1" evidence="3">
    <location>
        <begin position="465"/>
        <end position="555"/>
    </location>
</feature>
<dbReference type="PANTHER" id="PTHR39576">
    <property type="entry name" value="ATTACHING AND EFFACING PROTEIN HOMOLOG-RELATED-RELATED"/>
    <property type="match status" value="1"/>
</dbReference>
<dbReference type="InterPro" id="IPR013783">
    <property type="entry name" value="Ig-like_fold"/>
</dbReference>
<organism evidence="4 5">
    <name type="scientific">Martelella alba</name>
    <dbReference type="NCBI Taxonomy" id="2590451"/>
    <lineage>
        <taxon>Bacteria</taxon>
        <taxon>Pseudomonadati</taxon>
        <taxon>Pseudomonadota</taxon>
        <taxon>Alphaproteobacteria</taxon>
        <taxon>Hyphomicrobiales</taxon>
        <taxon>Aurantimonadaceae</taxon>
        <taxon>Martelella</taxon>
    </lineage>
</organism>
<protein>
    <recommendedName>
        <fullName evidence="3">Big-1 domain-containing protein</fullName>
    </recommendedName>
</protein>
<gene>
    <name evidence="4" type="ORF">FCN80_11600</name>
</gene>
<feature type="region of interest" description="Disordered" evidence="2">
    <location>
        <begin position="1"/>
        <end position="21"/>
    </location>
</feature>
<dbReference type="SMART" id="SM00634">
    <property type="entry name" value="BID_1"/>
    <property type="match status" value="3"/>
</dbReference>
<feature type="domain" description="Big-1" evidence="3">
    <location>
        <begin position="565"/>
        <end position="657"/>
    </location>
</feature>
<evidence type="ECO:0000256" key="1">
    <source>
        <dbReference type="ARBA" id="ARBA00010116"/>
    </source>
</evidence>
<accession>A0ABY2SQI1</accession>
<dbReference type="PRINTS" id="PR01369">
    <property type="entry name" value="INTIMIN"/>
</dbReference>
<dbReference type="EMBL" id="SZPQ01000015">
    <property type="protein sequence ID" value="TKI06151.1"/>
    <property type="molecule type" value="Genomic_DNA"/>
</dbReference>
<reference evidence="4 5" key="1">
    <citation type="submission" date="2019-04" db="EMBL/GenBank/DDBJ databases">
        <authorList>
            <person name="Li M."/>
            <person name="Gao C."/>
        </authorList>
    </citation>
    <scope>NUCLEOTIDE SEQUENCE [LARGE SCALE GENOMIC DNA]</scope>
    <source>
        <strain evidence="4 5">BGMRC 2031</strain>
    </source>
</reference>
<dbReference type="InterPro" id="IPR038177">
    <property type="entry name" value="IAT_beta_sf"/>
</dbReference>
<dbReference type="PROSITE" id="PS51127">
    <property type="entry name" value="BIG1"/>
    <property type="match status" value="2"/>
</dbReference>
<dbReference type="InterPro" id="IPR008964">
    <property type="entry name" value="Invasin/intimin_cell_adhesion"/>
</dbReference>
<dbReference type="PANTHER" id="PTHR39576:SF2">
    <property type="entry name" value="ATTACHING AND EFFACING PROTEIN HOMOLOG-RELATED"/>
    <property type="match status" value="1"/>
</dbReference>
<dbReference type="Gene3D" id="2.60.40.1080">
    <property type="match status" value="1"/>
</dbReference>
<sequence>MPHKARTSIIDKRHQQKNAKNAAPQVFPYARIISRNILLAMLILPASQLSASAPRSWQPQHGVAAIERSEDNLSQQRLTDNALKAGAILKANNSAAAAGDMALDYATGEAAQALSSELGRFGTVRLQFNTDRRFRLDGSALDMLLPLYDSPHASLFTQWGIRNQDRRNTVNIGLGVRRQVDEWRYGANMFLDNDLTGRHRRLGLGAEAWTHYLKLSANGYVALSDWRQSRALADYDERPANGYDVRAEAWLPAYPQWGGTVMFEQYHGDEVALFSGRQRQKNPYALTAGVSYTPIPLVTLGGDQRFGKGGNDLGLNVQVNYRLGESWRAQTDPAAVAGRRSLAGHRHDLVERNNHLVLAYRKQELIHLALPQRHTGKTGERVRVAARVDAKYGLARIQWDSPALLAAGGTLLPADKESVMVVLPAYRNQNDGNRYTLNAIAYDRQGNASNQASAVMHVEPGGAVIAELAVLDNYALADGRAVNRVQARITGDDGGPMAGQTVNFTADNGAAVLVADVVTDNEGYAATAVVSNEPGNATIRATAEHANRDVDVIFIASPDAAILLDENLTVIRDNALADGRDTNEIQARVTDVRGRPLAGQTVSFGPGEGNPTVMATTVATDADGIARATLTHTVAGRAELTARVASGESVSRTVTFTAGRASRIMLDTVAHPSMQPINADKAMVADGGDSFYAVTARVTDDFGNAVAGAGVRLWGSDNGLKLSAAEGQSDQEGKFPITVSSVREGTFTLDAALADGTGRETTPVAFVVVDKPFYGVRNGSDYVYFPIDFGFPQTAFAGARFSIYPVTGTDDLASFDWSSTDPGAVSVNNGIVTFLRRPEADVVIEARKAGYHFYYSMSVVKWFTWPAGAPAQDYAGAVAACSALGMRLPRQDGAARDLAGDGRGQTGGALRSEWGPLSHYGFDVSRRYWTQSPSQSLMVTVDLEGGTTSGSTATSSLSYVCINAG</sequence>
<keyword evidence="5" id="KW-1185">Reference proteome</keyword>
<dbReference type="Gene3D" id="2.60.40.10">
    <property type="entry name" value="Immunoglobulins"/>
    <property type="match status" value="3"/>
</dbReference>
<dbReference type="Pfam" id="PF11924">
    <property type="entry name" value="IAT_beta"/>
    <property type="match status" value="1"/>
</dbReference>
<proteinExistence type="inferred from homology"/>
<dbReference type="InterPro" id="IPR024519">
    <property type="entry name" value="IAT_beta"/>
</dbReference>
<evidence type="ECO:0000313" key="5">
    <source>
        <dbReference type="Proteomes" id="UP000305202"/>
    </source>
</evidence>
<comment type="caution">
    <text evidence="4">The sequence shown here is derived from an EMBL/GenBank/DDBJ whole genome shotgun (WGS) entry which is preliminary data.</text>
</comment>
<dbReference type="Proteomes" id="UP000305202">
    <property type="component" value="Unassembled WGS sequence"/>
</dbReference>
<dbReference type="Pfam" id="PF02369">
    <property type="entry name" value="Big_1"/>
    <property type="match status" value="3"/>
</dbReference>
<dbReference type="SUPFAM" id="SSF49373">
    <property type="entry name" value="Invasin/intimin cell-adhesion fragments"/>
    <property type="match status" value="4"/>
</dbReference>